<sequence length="97" mass="11203">MMVEDDPELTMMCRLGDYMMCYHAMKFESGPFEPWSKIRTSPPYDAHMPTVLNIPSYGAKLLQDAHTCADKYGARLHCNHSYLLLFHDMQMTSKDPP</sequence>
<keyword evidence="2" id="KW-1185">Reference proteome</keyword>
<gene>
    <name evidence="1" type="ORF">KP509_11G051900</name>
</gene>
<accession>A0A8T2TPT7</accession>
<proteinExistence type="predicted"/>
<dbReference type="EMBL" id="CM035416">
    <property type="protein sequence ID" value="KAH7425387.1"/>
    <property type="molecule type" value="Genomic_DNA"/>
</dbReference>
<name>A0A8T2TPT7_CERRI</name>
<organism evidence="1 2">
    <name type="scientific">Ceratopteris richardii</name>
    <name type="common">Triangle waterfern</name>
    <dbReference type="NCBI Taxonomy" id="49495"/>
    <lineage>
        <taxon>Eukaryota</taxon>
        <taxon>Viridiplantae</taxon>
        <taxon>Streptophyta</taxon>
        <taxon>Embryophyta</taxon>
        <taxon>Tracheophyta</taxon>
        <taxon>Polypodiopsida</taxon>
        <taxon>Polypodiidae</taxon>
        <taxon>Polypodiales</taxon>
        <taxon>Pteridineae</taxon>
        <taxon>Pteridaceae</taxon>
        <taxon>Parkerioideae</taxon>
        <taxon>Ceratopteris</taxon>
    </lineage>
</organism>
<comment type="caution">
    <text evidence="1">The sequence shown here is derived from an EMBL/GenBank/DDBJ whole genome shotgun (WGS) entry which is preliminary data.</text>
</comment>
<protein>
    <submittedName>
        <fullName evidence="1">Uncharacterized protein</fullName>
    </submittedName>
</protein>
<dbReference type="AlphaFoldDB" id="A0A8T2TPT7"/>
<reference evidence="1" key="1">
    <citation type="submission" date="2021-08" db="EMBL/GenBank/DDBJ databases">
        <title>WGS assembly of Ceratopteris richardii.</title>
        <authorList>
            <person name="Marchant D.B."/>
            <person name="Chen G."/>
            <person name="Jenkins J."/>
            <person name="Shu S."/>
            <person name="Leebens-Mack J."/>
            <person name="Grimwood J."/>
            <person name="Schmutz J."/>
            <person name="Soltis P."/>
            <person name="Soltis D."/>
            <person name="Chen Z.-H."/>
        </authorList>
    </citation>
    <scope>NUCLEOTIDE SEQUENCE</scope>
    <source>
        <strain evidence="1">Whitten #5841</strain>
        <tissue evidence="1">Leaf</tissue>
    </source>
</reference>
<evidence type="ECO:0000313" key="1">
    <source>
        <dbReference type="EMBL" id="KAH7425387.1"/>
    </source>
</evidence>
<evidence type="ECO:0000313" key="2">
    <source>
        <dbReference type="Proteomes" id="UP000825935"/>
    </source>
</evidence>
<dbReference type="Proteomes" id="UP000825935">
    <property type="component" value="Chromosome 11"/>
</dbReference>